<sequence length="167" mass="19043">MAVIPCLVPTLSWLIRGLRSVYHSKLSKLIAPPRVKIFLWLLLLDRLLTQENLSIRNWPSNGGCPCCPGNVQETSLHLFLLYPFARSIWDLTQQHLSFPMLLFPTNLQGFWLQNIINLGAAWDTIRAAVSWTIWKERNNRIFSSSVKPPSVLVRDILSLVCFGKAMA</sequence>
<proteinExistence type="predicted"/>
<evidence type="ECO:0000259" key="1">
    <source>
        <dbReference type="Pfam" id="PF13966"/>
    </source>
</evidence>
<evidence type="ECO:0000313" key="2">
    <source>
        <dbReference type="EMBL" id="KAJ4807034.1"/>
    </source>
</evidence>
<dbReference type="GO" id="GO:0003964">
    <property type="term" value="F:RNA-directed DNA polymerase activity"/>
    <property type="evidence" value="ECO:0007669"/>
    <property type="project" value="UniProtKB-KW"/>
</dbReference>
<keyword evidence="2" id="KW-0808">Transferase</keyword>
<dbReference type="AlphaFoldDB" id="A0AAV8GN13"/>
<feature type="domain" description="Reverse transcriptase zinc-binding" evidence="1">
    <location>
        <begin position="28"/>
        <end position="89"/>
    </location>
</feature>
<dbReference type="InterPro" id="IPR026960">
    <property type="entry name" value="RVT-Znf"/>
</dbReference>
<dbReference type="Pfam" id="PF13966">
    <property type="entry name" value="zf-RVT"/>
    <property type="match status" value="1"/>
</dbReference>
<comment type="caution">
    <text evidence="2">The sequence shown here is derived from an EMBL/GenBank/DDBJ whole genome shotgun (WGS) entry which is preliminary data.</text>
</comment>
<evidence type="ECO:0000313" key="3">
    <source>
        <dbReference type="Proteomes" id="UP001140206"/>
    </source>
</evidence>
<name>A0AAV8GN13_9POAL</name>
<protein>
    <submittedName>
        <fullName evidence="2">RNA-directed DNA polymerase (Reverse transcriptase)-related family protein</fullName>
    </submittedName>
</protein>
<gene>
    <name evidence="2" type="ORF">LUZ62_019600</name>
</gene>
<accession>A0AAV8GN13</accession>
<keyword evidence="2" id="KW-0695">RNA-directed DNA polymerase</keyword>
<keyword evidence="3" id="KW-1185">Reference proteome</keyword>
<organism evidence="2 3">
    <name type="scientific">Rhynchospora pubera</name>
    <dbReference type="NCBI Taxonomy" id="906938"/>
    <lineage>
        <taxon>Eukaryota</taxon>
        <taxon>Viridiplantae</taxon>
        <taxon>Streptophyta</taxon>
        <taxon>Embryophyta</taxon>
        <taxon>Tracheophyta</taxon>
        <taxon>Spermatophyta</taxon>
        <taxon>Magnoliopsida</taxon>
        <taxon>Liliopsida</taxon>
        <taxon>Poales</taxon>
        <taxon>Cyperaceae</taxon>
        <taxon>Cyperoideae</taxon>
        <taxon>Rhynchosporeae</taxon>
        <taxon>Rhynchospora</taxon>
    </lineage>
</organism>
<keyword evidence="2" id="KW-0548">Nucleotidyltransferase</keyword>
<reference evidence="2" key="1">
    <citation type="submission" date="2022-08" db="EMBL/GenBank/DDBJ databases">
        <authorList>
            <person name="Marques A."/>
        </authorList>
    </citation>
    <scope>NUCLEOTIDE SEQUENCE</scope>
    <source>
        <strain evidence="2">RhyPub2mFocal</strain>
        <tissue evidence="2">Leaves</tissue>
    </source>
</reference>
<dbReference type="Proteomes" id="UP001140206">
    <property type="component" value="Chromosome 1"/>
</dbReference>
<dbReference type="EMBL" id="JAMFTS010000001">
    <property type="protein sequence ID" value="KAJ4807034.1"/>
    <property type="molecule type" value="Genomic_DNA"/>
</dbReference>